<gene>
    <name evidence="1" type="ORF">E0W69_002530</name>
</gene>
<evidence type="ECO:0000313" key="1">
    <source>
        <dbReference type="EMBL" id="QES87587.1"/>
    </source>
</evidence>
<dbReference type="KEGG" id="arac:E0W69_002530"/>
<evidence type="ECO:0000313" key="2">
    <source>
        <dbReference type="Proteomes" id="UP000292424"/>
    </source>
</evidence>
<sequence>MGLRGLQAYCWLHLAASQMQIVLSALGAGDFVRSCIVLIALNLTMIKKDESQEVADVFKKN</sequence>
<reference evidence="1 2" key="1">
    <citation type="submission" date="2019-09" db="EMBL/GenBank/DDBJ databases">
        <title>Complete genome sequence of Arachidicoccus sp. B3-10 isolated from apple orchard soil.</title>
        <authorList>
            <person name="Kim H.S."/>
            <person name="Han K.-I."/>
            <person name="Suh M.K."/>
            <person name="Lee K.C."/>
            <person name="Eom M.K."/>
            <person name="Kim J.-S."/>
            <person name="Kang S.W."/>
            <person name="Sin Y."/>
            <person name="Lee J.-S."/>
        </authorList>
    </citation>
    <scope>NUCLEOTIDE SEQUENCE [LARGE SCALE GENOMIC DNA]</scope>
    <source>
        <strain evidence="1 2">B3-10</strain>
    </source>
</reference>
<organism evidence="1 2">
    <name type="scientific">Rhizosphaericola mali</name>
    <dbReference type="NCBI Taxonomy" id="2545455"/>
    <lineage>
        <taxon>Bacteria</taxon>
        <taxon>Pseudomonadati</taxon>
        <taxon>Bacteroidota</taxon>
        <taxon>Chitinophagia</taxon>
        <taxon>Chitinophagales</taxon>
        <taxon>Chitinophagaceae</taxon>
        <taxon>Rhizosphaericola</taxon>
    </lineage>
</organism>
<accession>A0A5P2FXD3</accession>
<dbReference type="EMBL" id="CP044016">
    <property type="protein sequence ID" value="QES87587.1"/>
    <property type="molecule type" value="Genomic_DNA"/>
</dbReference>
<dbReference type="AlphaFoldDB" id="A0A5P2FXD3"/>
<name>A0A5P2FXD3_9BACT</name>
<keyword evidence="2" id="KW-1185">Reference proteome</keyword>
<protein>
    <submittedName>
        <fullName evidence="1">Uncharacterized protein</fullName>
    </submittedName>
</protein>
<dbReference type="Proteomes" id="UP000292424">
    <property type="component" value="Chromosome"/>
</dbReference>
<proteinExistence type="predicted"/>
<dbReference type="RefSeq" id="WP_131328476.1">
    <property type="nucleotide sequence ID" value="NZ_CP044016.1"/>
</dbReference>